<reference evidence="2 3" key="1">
    <citation type="submission" date="2024-02" db="EMBL/GenBank/DDBJ databases">
        <authorList>
            <person name="Chen Y."/>
            <person name="Shah S."/>
            <person name="Dougan E. K."/>
            <person name="Thang M."/>
            <person name="Chan C."/>
        </authorList>
    </citation>
    <scope>NUCLEOTIDE SEQUENCE [LARGE SCALE GENOMIC DNA]</scope>
</reference>
<accession>A0ABP0QF35</accession>
<evidence type="ECO:0000313" key="3">
    <source>
        <dbReference type="Proteomes" id="UP001642484"/>
    </source>
</evidence>
<dbReference type="Proteomes" id="UP001642484">
    <property type="component" value="Unassembled WGS sequence"/>
</dbReference>
<name>A0ABP0QF35_9DINO</name>
<comment type="caution">
    <text evidence="2">The sequence shown here is derived from an EMBL/GenBank/DDBJ whole genome shotgun (WGS) entry which is preliminary data.</text>
</comment>
<evidence type="ECO:0000256" key="1">
    <source>
        <dbReference type="SAM" id="Phobius"/>
    </source>
</evidence>
<keyword evidence="3" id="KW-1185">Reference proteome</keyword>
<proteinExistence type="predicted"/>
<keyword evidence="1" id="KW-1133">Transmembrane helix</keyword>
<organism evidence="2 3">
    <name type="scientific">Durusdinium trenchii</name>
    <dbReference type="NCBI Taxonomy" id="1381693"/>
    <lineage>
        <taxon>Eukaryota</taxon>
        <taxon>Sar</taxon>
        <taxon>Alveolata</taxon>
        <taxon>Dinophyceae</taxon>
        <taxon>Suessiales</taxon>
        <taxon>Symbiodiniaceae</taxon>
        <taxon>Durusdinium</taxon>
    </lineage>
</organism>
<evidence type="ECO:0000313" key="2">
    <source>
        <dbReference type="EMBL" id="CAK9085631.1"/>
    </source>
</evidence>
<sequence>MLLYAWNRTRLFGCAGMIVDEFADDWGRSTSKECQTNGDSDIMQTFCGEPSGLLKETDVVPDEFLGLVSHTNWFLHSCVRPRWDDAQVIQAFEFSFCLPFSARMATGSFHYYWPEEPASDQPPCYCVLPSHLHIYNVSGTLPSLFVWFGGIAAFLLAFGLGKVTRQTRVAALSAGRLTIPKAVAYFDNQLGMGRSAALRRHRPRIPKGHSGLSAPGESTEIVIPLELRAFANDPRRRMGTNEGVTITVKCKSQHCEARKTTGAWRERNCRWNLD</sequence>
<keyword evidence="1" id="KW-0812">Transmembrane</keyword>
<keyword evidence="1" id="KW-0472">Membrane</keyword>
<feature type="transmembrane region" description="Helical" evidence="1">
    <location>
        <begin position="144"/>
        <end position="161"/>
    </location>
</feature>
<dbReference type="EMBL" id="CAXAMN010024328">
    <property type="protein sequence ID" value="CAK9085631.1"/>
    <property type="molecule type" value="Genomic_DNA"/>
</dbReference>
<protein>
    <submittedName>
        <fullName evidence="2">Uncharacterized protein</fullName>
    </submittedName>
</protein>
<gene>
    <name evidence="2" type="ORF">CCMP2556_LOCUS41567</name>
</gene>